<dbReference type="InterPro" id="IPR037992">
    <property type="entry name" value="TRAPPC6/Trs33"/>
</dbReference>
<dbReference type="WBParaSite" id="SSLN_0001125401-mRNA-1">
    <property type="protein sequence ID" value="SSLN_0001125401-mRNA-1"/>
    <property type="gene ID" value="SSLN_0001125401"/>
</dbReference>
<evidence type="ECO:0000313" key="5">
    <source>
        <dbReference type="WBParaSite" id="SSLN_0001125401-mRNA-1"/>
    </source>
</evidence>
<protein>
    <submittedName>
        <fullName evidence="5">Trafficking protein particle complex subunit 6B</fullName>
    </submittedName>
</protein>
<dbReference type="CDD" id="cd14944">
    <property type="entry name" value="TRAPPC6A_Trs33"/>
    <property type="match status" value="1"/>
</dbReference>
<dbReference type="InterPro" id="IPR007194">
    <property type="entry name" value="TRAPP_component"/>
</dbReference>
<name>A0A183T2Y3_SCHSO</name>
<accession>A0A183T2Y3</accession>
<evidence type="ECO:0000256" key="2">
    <source>
        <dbReference type="ARBA" id="ARBA00006218"/>
    </source>
</evidence>
<evidence type="ECO:0000313" key="4">
    <source>
        <dbReference type="Proteomes" id="UP000275846"/>
    </source>
</evidence>
<dbReference type="GO" id="GO:0005801">
    <property type="term" value="C:cis-Golgi network"/>
    <property type="evidence" value="ECO:0007669"/>
    <property type="project" value="TreeGrafter"/>
</dbReference>
<keyword evidence="4" id="KW-1185">Reference proteome</keyword>
<dbReference type="EMBL" id="UYSU01036117">
    <property type="protein sequence ID" value="VDL97216.1"/>
    <property type="molecule type" value="Genomic_DNA"/>
</dbReference>
<dbReference type="InterPro" id="IPR024096">
    <property type="entry name" value="NO_sig/Golgi_transp_ligand-bd"/>
</dbReference>
<dbReference type="PANTHER" id="PTHR12817">
    <property type="entry name" value="TRAFFICKING PROTEIN PARTICLE COMPLEX SUBUNIT 6B"/>
    <property type="match status" value="1"/>
</dbReference>
<sequence length="108" mass="12321">MTKNLMKFQSELDIVKYICKDFWTYIFRKPISSLKTNNQELYVLTDSAFFFLNRVDPSQQYSPLMEMLLAFPCGLLRGALTSLGVKCIVKAEIPQLPACELKVLSSTS</sequence>
<comment type="subcellular location">
    <subcellularLocation>
        <location evidence="1">Golgi apparatus</location>
        <location evidence="1">cis-Golgi network</location>
    </subcellularLocation>
</comment>
<reference evidence="3 4" key="2">
    <citation type="submission" date="2018-11" db="EMBL/GenBank/DDBJ databases">
        <authorList>
            <consortium name="Pathogen Informatics"/>
        </authorList>
    </citation>
    <scope>NUCLEOTIDE SEQUENCE [LARGE SCALE GENOMIC DNA]</scope>
    <source>
        <strain evidence="3 4">NST_G2</strain>
    </source>
</reference>
<dbReference type="GO" id="GO:0005802">
    <property type="term" value="C:trans-Golgi network"/>
    <property type="evidence" value="ECO:0007669"/>
    <property type="project" value="TreeGrafter"/>
</dbReference>
<evidence type="ECO:0000256" key="1">
    <source>
        <dbReference type="ARBA" id="ARBA00004222"/>
    </source>
</evidence>
<proteinExistence type="inferred from homology"/>
<dbReference type="SUPFAM" id="SSF111126">
    <property type="entry name" value="Ligand-binding domain in the NO signalling and Golgi transport"/>
    <property type="match status" value="1"/>
</dbReference>
<dbReference type="OrthoDB" id="941624at2759"/>
<organism evidence="5">
    <name type="scientific">Schistocephalus solidus</name>
    <name type="common">Tapeworm</name>
    <dbReference type="NCBI Taxonomy" id="70667"/>
    <lineage>
        <taxon>Eukaryota</taxon>
        <taxon>Metazoa</taxon>
        <taxon>Spiralia</taxon>
        <taxon>Lophotrochozoa</taxon>
        <taxon>Platyhelminthes</taxon>
        <taxon>Cestoda</taxon>
        <taxon>Eucestoda</taxon>
        <taxon>Diphyllobothriidea</taxon>
        <taxon>Diphyllobothriidae</taxon>
        <taxon>Schistocephalus</taxon>
    </lineage>
</organism>
<dbReference type="GO" id="GO:0030008">
    <property type="term" value="C:TRAPP complex"/>
    <property type="evidence" value="ECO:0007669"/>
    <property type="project" value="TreeGrafter"/>
</dbReference>
<dbReference type="Pfam" id="PF04051">
    <property type="entry name" value="TRAPP"/>
    <property type="match status" value="1"/>
</dbReference>
<gene>
    <name evidence="3" type="ORF">SSLN_LOCUS10831</name>
</gene>
<dbReference type="Proteomes" id="UP000275846">
    <property type="component" value="Unassembled WGS sequence"/>
</dbReference>
<dbReference type="PANTHER" id="PTHR12817:SF0">
    <property type="entry name" value="GEO08327P1"/>
    <property type="match status" value="1"/>
</dbReference>
<dbReference type="Gene3D" id="3.30.1380.20">
    <property type="entry name" value="Trafficking protein particle complex subunit 3"/>
    <property type="match status" value="1"/>
</dbReference>
<reference evidence="5" key="1">
    <citation type="submission" date="2016-06" db="UniProtKB">
        <authorList>
            <consortium name="WormBaseParasite"/>
        </authorList>
    </citation>
    <scope>IDENTIFICATION</scope>
</reference>
<dbReference type="GO" id="GO:0006888">
    <property type="term" value="P:endoplasmic reticulum to Golgi vesicle-mediated transport"/>
    <property type="evidence" value="ECO:0007669"/>
    <property type="project" value="TreeGrafter"/>
</dbReference>
<dbReference type="AlphaFoldDB" id="A0A183T2Y3"/>
<evidence type="ECO:0000313" key="3">
    <source>
        <dbReference type="EMBL" id="VDL97216.1"/>
    </source>
</evidence>
<dbReference type="STRING" id="70667.A0A183T2Y3"/>
<comment type="similarity">
    <text evidence="2">Belongs to the TRAPP small subunits family. BET3 subfamily.</text>
</comment>